<dbReference type="SUPFAM" id="SSF116878">
    <property type="entry name" value="TrmE connector domain"/>
    <property type="match status" value="1"/>
</dbReference>
<dbReference type="PANTHER" id="PTHR42714">
    <property type="entry name" value="TRNA MODIFICATION GTPASE GTPBP3"/>
    <property type="match status" value="1"/>
</dbReference>
<organism evidence="11 12">
    <name type="scientific">Puniceispirillum marinum (strain IMCC1322)</name>
    <dbReference type="NCBI Taxonomy" id="488538"/>
    <lineage>
        <taxon>Bacteria</taxon>
        <taxon>Pseudomonadati</taxon>
        <taxon>Pseudomonadota</taxon>
        <taxon>Alphaproteobacteria</taxon>
        <taxon>Candidatus Puniceispirillales</taxon>
        <taxon>Candidatus Puniceispirillaceae</taxon>
        <taxon>Candidatus Puniceispirillum</taxon>
    </lineage>
</organism>
<evidence type="ECO:0000256" key="1">
    <source>
        <dbReference type="ARBA" id="ARBA00011043"/>
    </source>
</evidence>
<comment type="caution">
    <text evidence="6">Lacks conserved residue(s) required for the propagation of feature annotation.</text>
</comment>
<dbReference type="Pfam" id="PF01926">
    <property type="entry name" value="MMR_HSR1"/>
    <property type="match status" value="1"/>
</dbReference>
<dbReference type="HOGENOM" id="CLU_019624_3_1_5"/>
<keyword evidence="12" id="KW-1185">Reference proteome</keyword>
<dbReference type="GO" id="GO:0002098">
    <property type="term" value="P:tRNA wobble uridine modification"/>
    <property type="evidence" value="ECO:0007669"/>
    <property type="project" value="TreeGrafter"/>
</dbReference>
<evidence type="ECO:0000256" key="3">
    <source>
        <dbReference type="ARBA" id="ARBA00022741"/>
    </source>
</evidence>
<dbReference type="GO" id="GO:0005525">
    <property type="term" value="F:GTP binding"/>
    <property type="evidence" value="ECO:0007669"/>
    <property type="project" value="UniProtKB-UniRule"/>
</dbReference>
<dbReference type="InterPro" id="IPR005225">
    <property type="entry name" value="Small_GTP-bd"/>
</dbReference>
<sequence>MPDRLLNERPAMTGATFNDTIFALATPPGRSAIAIVRISGKKAAYAADAFDVRCPKMGRFAVRRLKNADGQPIDEVLLLYMQAPRSPTGEDVLEIHCHGSQAVQTMILDRLAQIAGFRPALPGEFTRRAFGNDKFDLSGVEGLADLIDAETPAQLHQAWAQLDGALRKPVTAWRETLISLAGQLEALIDFADEDLPASVEAALRTSTATLISEIAAIMADNKAGEVIRDGVKVALLGSVNAGKSTALNAISGRDAVITSAEAGTTRDIVAVKMDLGGVPVTFMDTAGLRDGAGAIEAEGIRRARQAGRDADFGLIILDGSDPKWPDHLAEISDLTGGQHLIVLNKCDLGLVGSVPEGALHLSLRDHKDVEVLIAAITKAIAPLNQDGQSAIITRARHRDALMGAMQSLERGLTHDFNVNPELAAEDFRMAATALGRITGKIDVEDLLGSIFSSFCIGK</sequence>
<feature type="binding site" evidence="6">
    <location>
        <begin position="240"/>
        <end position="245"/>
    </location>
    <ligand>
        <name>GTP</name>
        <dbReference type="ChEBI" id="CHEBI:37565"/>
    </ligand>
</feature>
<dbReference type="InterPro" id="IPR027266">
    <property type="entry name" value="TrmE/GcvT-like"/>
</dbReference>
<dbReference type="Proteomes" id="UP000007460">
    <property type="component" value="Chromosome"/>
</dbReference>
<keyword evidence="6" id="KW-0479">Metal-binding</keyword>
<dbReference type="NCBIfam" id="TIGR00231">
    <property type="entry name" value="small_GTP"/>
    <property type="match status" value="1"/>
</dbReference>
<evidence type="ECO:0000256" key="6">
    <source>
        <dbReference type="HAMAP-Rule" id="MF_00379"/>
    </source>
</evidence>
<dbReference type="InterPro" id="IPR025867">
    <property type="entry name" value="MnmE_helical"/>
</dbReference>
<evidence type="ECO:0000256" key="5">
    <source>
        <dbReference type="ARBA" id="ARBA00023134"/>
    </source>
</evidence>
<feature type="binding site" evidence="6">
    <location>
        <position position="265"/>
    </location>
    <ligand>
        <name>Mg(2+)</name>
        <dbReference type="ChEBI" id="CHEBI:18420"/>
    </ligand>
</feature>
<gene>
    <name evidence="6" type="primary">mnmE</name>
    <name evidence="6" type="synonym">trmE</name>
    <name evidence="11" type="ordered locus">SAR116_1645</name>
</gene>
<feature type="domain" description="G" evidence="8">
    <location>
        <begin position="232"/>
        <end position="345"/>
    </location>
</feature>
<keyword evidence="6" id="KW-0460">Magnesium</keyword>
<dbReference type="CDD" id="cd14858">
    <property type="entry name" value="TrmE_N"/>
    <property type="match status" value="1"/>
</dbReference>
<dbReference type="EMBL" id="CP001751">
    <property type="protein sequence ID" value="ADE39888.1"/>
    <property type="molecule type" value="Genomic_DNA"/>
</dbReference>
<reference evidence="11 12" key="1">
    <citation type="journal article" date="2010" name="J. Bacteriol.">
        <title>Complete genome sequence of "Candidatus Puniceispirillum marinum" IMCC1322, a representative of the SAR116 clade in the Alphaproteobacteria.</title>
        <authorList>
            <person name="Oh H.M."/>
            <person name="Kwon K.K."/>
            <person name="Kang I."/>
            <person name="Kang S.G."/>
            <person name="Lee J.H."/>
            <person name="Kim S.J."/>
            <person name="Cho J.C."/>
        </authorList>
    </citation>
    <scope>NUCLEOTIDE SEQUENCE [LARGE SCALE GENOMIC DNA]</scope>
    <source>
        <strain evidence="11 12">IMCC1322</strain>
    </source>
</reference>
<feature type="binding site" evidence="6">
    <location>
        <position position="244"/>
    </location>
    <ligand>
        <name>Mg(2+)</name>
        <dbReference type="ChEBI" id="CHEBI:18420"/>
    </ligand>
</feature>
<dbReference type="Gene3D" id="1.20.120.430">
    <property type="entry name" value="tRNA modification GTPase MnmE domain 2"/>
    <property type="match status" value="1"/>
</dbReference>
<evidence type="ECO:0000259" key="10">
    <source>
        <dbReference type="Pfam" id="PF12631"/>
    </source>
</evidence>
<feature type="binding site" evidence="6">
    <location>
        <begin position="259"/>
        <end position="265"/>
    </location>
    <ligand>
        <name>GTP</name>
        <dbReference type="ChEBI" id="CHEBI:37565"/>
    </ligand>
</feature>
<evidence type="ECO:0000259" key="9">
    <source>
        <dbReference type="Pfam" id="PF10396"/>
    </source>
</evidence>
<dbReference type="NCBIfam" id="TIGR00450">
    <property type="entry name" value="mnmE_trmE_thdF"/>
    <property type="match status" value="1"/>
</dbReference>
<dbReference type="Gene3D" id="3.30.1360.120">
    <property type="entry name" value="Probable tRNA modification gtpase trme, domain 1"/>
    <property type="match status" value="1"/>
</dbReference>
<dbReference type="SUPFAM" id="SSF103025">
    <property type="entry name" value="Folate-binding domain"/>
    <property type="match status" value="1"/>
</dbReference>
<evidence type="ECO:0000256" key="2">
    <source>
        <dbReference type="ARBA" id="ARBA00022694"/>
    </source>
</evidence>
<dbReference type="Pfam" id="PF10396">
    <property type="entry name" value="TrmE_N"/>
    <property type="match status" value="1"/>
</dbReference>
<dbReference type="AlphaFoldDB" id="D5BUE1"/>
<keyword evidence="3 6" id="KW-0547">Nucleotide-binding</keyword>
<feature type="binding site" evidence="6">
    <location>
        <position position="134"/>
    </location>
    <ligand>
        <name>(6S)-5-formyl-5,6,7,8-tetrahydrofolate</name>
        <dbReference type="ChEBI" id="CHEBI:57457"/>
    </ligand>
</feature>
<proteinExistence type="inferred from homology"/>
<evidence type="ECO:0000313" key="11">
    <source>
        <dbReference type="EMBL" id="ADE39888.1"/>
    </source>
</evidence>
<dbReference type="GO" id="GO:0046872">
    <property type="term" value="F:metal ion binding"/>
    <property type="evidence" value="ECO:0007669"/>
    <property type="project" value="UniProtKB-KW"/>
</dbReference>
<dbReference type="OrthoDB" id="9805918at2"/>
<feature type="binding site" evidence="6">
    <location>
        <position position="94"/>
    </location>
    <ligand>
        <name>(6S)-5-formyl-5,6,7,8-tetrahydrofolate</name>
        <dbReference type="ChEBI" id="CHEBI:57457"/>
    </ligand>
</feature>
<protein>
    <recommendedName>
        <fullName evidence="6">tRNA modification GTPase MnmE</fullName>
        <ecNumber evidence="6">3.6.-.-</ecNumber>
    </recommendedName>
</protein>
<dbReference type="SUPFAM" id="SSF52540">
    <property type="entry name" value="P-loop containing nucleoside triphosphate hydrolases"/>
    <property type="match status" value="1"/>
</dbReference>
<comment type="similarity">
    <text evidence="1 6 7">Belongs to the TRAFAC class TrmE-Era-EngA-EngB-Septin-like GTPase superfamily. TrmE GTPase family.</text>
</comment>
<dbReference type="HAMAP" id="MF_00379">
    <property type="entry name" value="GTPase_MnmE"/>
    <property type="match status" value="1"/>
</dbReference>
<dbReference type="CDD" id="cd04164">
    <property type="entry name" value="trmE"/>
    <property type="match status" value="1"/>
</dbReference>
<dbReference type="InterPro" id="IPR027417">
    <property type="entry name" value="P-loop_NTPase"/>
</dbReference>
<keyword evidence="2 6" id="KW-0819">tRNA processing</keyword>
<evidence type="ECO:0000256" key="7">
    <source>
        <dbReference type="RuleBase" id="RU003313"/>
    </source>
</evidence>
<evidence type="ECO:0000259" key="8">
    <source>
        <dbReference type="Pfam" id="PF01926"/>
    </source>
</evidence>
<comment type="subunit">
    <text evidence="6">Homodimer. Heterotetramer of two MnmE and two MnmG subunits.</text>
</comment>
<keyword evidence="6 11" id="KW-0378">Hydrolase</keyword>
<feature type="domain" description="GTP-binding protein TrmE N-terminal" evidence="9">
    <location>
        <begin position="20"/>
        <end position="134"/>
    </location>
</feature>
<feature type="binding site" evidence="6">
    <location>
        <position position="458"/>
    </location>
    <ligand>
        <name>(6S)-5-formyl-5,6,7,8-tetrahydrofolate</name>
        <dbReference type="ChEBI" id="CHEBI:57457"/>
    </ligand>
</feature>
<dbReference type="EC" id="3.6.-.-" evidence="6"/>
<keyword evidence="5 6" id="KW-0342">GTP-binding</keyword>
<dbReference type="InterPro" id="IPR006073">
    <property type="entry name" value="GTP-bd"/>
</dbReference>
<evidence type="ECO:0000313" key="12">
    <source>
        <dbReference type="Proteomes" id="UP000007460"/>
    </source>
</evidence>
<dbReference type="RefSeq" id="WP_013046515.1">
    <property type="nucleotide sequence ID" value="NC_014010.1"/>
</dbReference>
<comment type="function">
    <text evidence="6">Exhibits a very high intrinsic GTPase hydrolysis rate. Involved in the addition of a carboxymethylaminomethyl (cmnm) group at the wobble position (U34) of certain tRNAs, forming tRNA-cmnm(5)s(2)U34.</text>
</comment>
<feature type="domain" description="MnmE helical" evidence="10">
    <location>
        <begin position="137"/>
        <end position="455"/>
    </location>
</feature>
<dbReference type="Gene3D" id="3.40.50.300">
    <property type="entry name" value="P-loop containing nucleotide triphosphate hydrolases"/>
    <property type="match status" value="1"/>
</dbReference>
<evidence type="ECO:0000256" key="4">
    <source>
        <dbReference type="ARBA" id="ARBA00022958"/>
    </source>
</evidence>
<keyword evidence="4 6" id="KW-0630">Potassium</keyword>
<dbReference type="NCBIfam" id="NF003661">
    <property type="entry name" value="PRK05291.1-3"/>
    <property type="match status" value="1"/>
</dbReference>
<name>D5BUE1_PUNMI</name>
<dbReference type="GO" id="GO:0005737">
    <property type="term" value="C:cytoplasm"/>
    <property type="evidence" value="ECO:0007669"/>
    <property type="project" value="UniProtKB-SubCell"/>
</dbReference>
<dbReference type="PANTHER" id="PTHR42714:SF2">
    <property type="entry name" value="TRNA MODIFICATION GTPASE GTPBP3, MITOCHONDRIAL"/>
    <property type="match status" value="1"/>
</dbReference>
<dbReference type="InterPro" id="IPR027368">
    <property type="entry name" value="MnmE_dom2"/>
</dbReference>
<feature type="binding site" evidence="6">
    <location>
        <begin position="284"/>
        <end position="287"/>
    </location>
    <ligand>
        <name>GTP</name>
        <dbReference type="ChEBI" id="CHEBI:37565"/>
    </ligand>
</feature>
<keyword evidence="6" id="KW-0963">Cytoplasm</keyword>
<dbReference type="InterPro" id="IPR018948">
    <property type="entry name" value="GTP-bd_TrmE_N"/>
</dbReference>
<accession>D5BUE1</accession>
<feature type="binding site" evidence="6">
    <location>
        <position position="37"/>
    </location>
    <ligand>
        <name>(6S)-5-formyl-5,6,7,8-tetrahydrofolate</name>
        <dbReference type="ChEBI" id="CHEBI:57457"/>
    </ligand>
</feature>
<dbReference type="InterPro" id="IPR031168">
    <property type="entry name" value="G_TrmE"/>
</dbReference>
<dbReference type="eggNOG" id="COG0486">
    <property type="taxonomic scope" value="Bacteria"/>
</dbReference>
<dbReference type="Pfam" id="PF12631">
    <property type="entry name" value="MnmE_helical"/>
    <property type="match status" value="1"/>
</dbReference>
<dbReference type="GO" id="GO:0030488">
    <property type="term" value="P:tRNA methylation"/>
    <property type="evidence" value="ECO:0007669"/>
    <property type="project" value="TreeGrafter"/>
</dbReference>
<comment type="subcellular location">
    <subcellularLocation>
        <location evidence="6">Cytoplasm</location>
    </subcellularLocation>
</comment>
<dbReference type="KEGG" id="apb:SAR116_1645"/>
<dbReference type="GO" id="GO:0003924">
    <property type="term" value="F:GTPase activity"/>
    <property type="evidence" value="ECO:0007669"/>
    <property type="project" value="UniProtKB-UniRule"/>
</dbReference>
<dbReference type="STRING" id="488538.SAR116_1645"/>
<dbReference type="InterPro" id="IPR004520">
    <property type="entry name" value="GTPase_MnmE"/>
</dbReference>
<comment type="cofactor">
    <cofactor evidence="6">
        <name>K(+)</name>
        <dbReference type="ChEBI" id="CHEBI:29103"/>
    </cofactor>
    <text evidence="6">Binds 1 potassium ion per subunit.</text>
</comment>